<dbReference type="OrthoDB" id="4062651at2759"/>
<sequence>MAERWIADNLQSLSYEDLTHLVREVPRDPAYSGGYADVYTGKYLKDAKTEVDVAIKVLRLGSEQEENKKVTKRLIRERTVWLDLNHKNILPFIGLIEGLGRRGCPALMSPWCSNGTITDYLLAHPEADKSQLLLGVINGLEYLHKKDVVHGDLKPANILISDEGVALLCDFGRSLLTTHRGFTTRPSGTARYQAPELFNEGVKHTKSSDIYGLGMTCSEIWTGLKPYSLFQNDASIILHVTKTKARPPRPDTICAKTNGLWDVFDQCWATIPEERLETSQAADSLRRVLLLNQEVLPVNQN</sequence>
<protein>
    <recommendedName>
        <fullName evidence="1">Protein kinase domain-containing protein</fullName>
    </recommendedName>
</protein>
<dbReference type="CDD" id="cd14014">
    <property type="entry name" value="STKc_PknB_like"/>
    <property type="match status" value="1"/>
</dbReference>
<dbReference type="PROSITE" id="PS50011">
    <property type="entry name" value="PROTEIN_KINASE_DOM"/>
    <property type="match status" value="1"/>
</dbReference>
<proteinExistence type="predicted"/>
<dbReference type="SMART" id="SM00220">
    <property type="entry name" value="S_TKc"/>
    <property type="match status" value="1"/>
</dbReference>
<keyword evidence="3" id="KW-1185">Reference proteome</keyword>
<dbReference type="InterPro" id="IPR008271">
    <property type="entry name" value="Ser/Thr_kinase_AS"/>
</dbReference>
<dbReference type="Pfam" id="PF00069">
    <property type="entry name" value="Pkinase"/>
    <property type="match status" value="1"/>
</dbReference>
<dbReference type="Proteomes" id="UP000559027">
    <property type="component" value="Unassembled WGS sequence"/>
</dbReference>
<dbReference type="PROSITE" id="PS00108">
    <property type="entry name" value="PROTEIN_KINASE_ST"/>
    <property type="match status" value="1"/>
</dbReference>
<evidence type="ECO:0000313" key="3">
    <source>
        <dbReference type="Proteomes" id="UP000559027"/>
    </source>
</evidence>
<dbReference type="EMBL" id="JAACJO010000015">
    <property type="protein sequence ID" value="KAF5350084.1"/>
    <property type="molecule type" value="Genomic_DNA"/>
</dbReference>
<dbReference type="GO" id="GO:0004674">
    <property type="term" value="F:protein serine/threonine kinase activity"/>
    <property type="evidence" value="ECO:0007669"/>
    <property type="project" value="TreeGrafter"/>
</dbReference>
<gene>
    <name evidence="2" type="ORF">D9756_009116</name>
</gene>
<dbReference type="PANTHER" id="PTHR44329">
    <property type="entry name" value="SERINE/THREONINE-PROTEIN KINASE TNNI3K-RELATED"/>
    <property type="match status" value="1"/>
</dbReference>
<comment type="caution">
    <text evidence="2">The sequence shown here is derived from an EMBL/GenBank/DDBJ whole genome shotgun (WGS) entry which is preliminary data.</text>
</comment>
<dbReference type="GO" id="GO:0005524">
    <property type="term" value="F:ATP binding"/>
    <property type="evidence" value="ECO:0007669"/>
    <property type="project" value="InterPro"/>
</dbReference>
<dbReference type="SUPFAM" id="SSF56112">
    <property type="entry name" value="Protein kinase-like (PK-like)"/>
    <property type="match status" value="1"/>
</dbReference>
<evidence type="ECO:0000259" key="1">
    <source>
        <dbReference type="PROSITE" id="PS50011"/>
    </source>
</evidence>
<name>A0A8H5FV23_9AGAR</name>
<accession>A0A8H5FV23</accession>
<dbReference type="InterPro" id="IPR011009">
    <property type="entry name" value="Kinase-like_dom_sf"/>
</dbReference>
<dbReference type="InterPro" id="IPR051681">
    <property type="entry name" value="Ser/Thr_Kinases-Pseudokinases"/>
</dbReference>
<evidence type="ECO:0000313" key="2">
    <source>
        <dbReference type="EMBL" id="KAF5350084.1"/>
    </source>
</evidence>
<feature type="domain" description="Protein kinase" evidence="1">
    <location>
        <begin position="24"/>
        <end position="290"/>
    </location>
</feature>
<dbReference type="AlphaFoldDB" id="A0A8H5FV23"/>
<organism evidence="2 3">
    <name type="scientific">Leucocoprinus leucothites</name>
    <dbReference type="NCBI Taxonomy" id="201217"/>
    <lineage>
        <taxon>Eukaryota</taxon>
        <taxon>Fungi</taxon>
        <taxon>Dikarya</taxon>
        <taxon>Basidiomycota</taxon>
        <taxon>Agaricomycotina</taxon>
        <taxon>Agaricomycetes</taxon>
        <taxon>Agaricomycetidae</taxon>
        <taxon>Agaricales</taxon>
        <taxon>Agaricineae</taxon>
        <taxon>Agaricaceae</taxon>
        <taxon>Leucocoprinus</taxon>
    </lineage>
</organism>
<dbReference type="InterPro" id="IPR000719">
    <property type="entry name" value="Prot_kinase_dom"/>
</dbReference>
<reference evidence="2 3" key="1">
    <citation type="journal article" date="2020" name="ISME J.">
        <title>Uncovering the hidden diversity of litter-decomposition mechanisms in mushroom-forming fungi.</title>
        <authorList>
            <person name="Floudas D."/>
            <person name="Bentzer J."/>
            <person name="Ahren D."/>
            <person name="Johansson T."/>
            <person name="Persson P."/>
            <person name="Tunlid A."/>
        </authorList>
    </citation>
    <scope>NUCLEOTIDE SEQUENCE [LARGE SCALE GENOMIC DNA]</scope>
    <source>
        <strain evidence="2 3">CBS 146.42</strain>
    </source>
</reference>
<dbReference type="Gene3D" id="1.10.510.10">
    <property type="entry name" value="Transferase(Phosphotransferase) domain 1"/>
    <property type="match status" value="1"/>
</dbReference>